<accession>A0A4U5M974</accession>
<feature type="region of interest" description="Disordered" evidence="1">
    <location>
        <begin position="60"/>
        <end position="115"/>
    </location>
</feature>
<evidence type="ECO:0000256" key="1">
    <source>
        <dbReference type="SAM" id="MobiDB-lite"/>
    </source>
</evidence>
<name>A0A4U5M974_STECR</name>
<sequence length="115" mass="12178">MSPKVFLTPKRSFGGSWGGGGDNSLRTTAAGSKKRENQLLSLRHQTALWLAKEPGPVAATAAGKNKKKMAANGEKEDESGGGRKSIRRATQRPTDVVAMSPAPSPKGFRRAIDTC</sequence>
<keyword evidence="3" id="KW-1185">Reference proteome</keyword>
<comment type="caution">
    <text evidence="2">The sequence shown here is derived from an EMBL/GenBank/DDBJ whole genome shotgun (WGS) entry which is preliminary data.</text>
</comment>
<evidence type="ECO:0000313" key="3">
    <source>
        <dbReference type="Proteomes" id="UP000298663"/>
    </source>
</evidence>
<reference evidence="2 3" key="2">
    <citation type="journal article" date="2019" name="G3 (Bethesda)">
        <title>Hybrid Assembly of the Genome of the Entomopathogenic Nematode Steinernema carpocapsae Identifies the X-Chromosome.</title>
        <authorList>
            <person name="Serra L."/>
            <person name="Macchietto M."/>
            <person name="Macias-Munoz A."/>
            <person name="McGill C.J."/>
            <person name="Rodriguez I.M."/>
            <person name="Rodriguez B."/>
            <person name="Murad R."/>
            <person name="Mortazavi A."/>
        </authorList>
    </citation>
    <scope>NUCLEOTIDE SEQUENCE [LARGE SCALE GENOMIC DNA]</scope>
    <source>
        <strain evidence="2 3">ALL</strain>
    </source>
</reference>
<dbReference type="EMBL" id="AZBU02000009">
    <property type="protein sequence ID" value="TKR65518.1"/>
    <property type="molecule type" value="Genomic_DNA"/>
</dbReference>
<feature type="region of interest" description="Disordered" evidence="1">
    <location>
        <begin position="1"/>
        <end position="36"/>
    </location>
</feature>
<proteinExistence type="predicted"/>
<gene>
    <name evidence="2" type="ORF">L596_025909</name>
</gene>
<dbReference type="Proteomes" id="UP000298663">
    <property type="component" value="Unassembled WGS sequence"/>
</dbReference>
<dbReference type="AlphaFoldDB" id="A0A4U5M974"/>
<evidence type="ECO:0000313" key="2">
    <source>
        <dbReference type="EMBL" id="TKR65518.1"/>
    </source>
</evidence>
<reference evidence="2 3" key="1">
    <citation type="journal article" date="2015" name="Genome Biol.">
        <title>Comparative genomics of Steinernema reveals deeply conserved gene regulatory networks.</title>
        <authorList>
            <person name="Dillman A.R."/>
            <person name="Macchietto M."/>
            <person name="Porter C.F."/>
            <person name="Rogers A."/>
            <person name="Williams B."/>
            <person name="Antoshechkin I."/>
            <person name="Lee M.M."/>
            <person name="Goodwin Z."/>
            <person name="Lu X."/>
            <person name="Lewis E.E."/>
            <person name="Goodrich-Blair H."/>
            <person name="Stock S.P."/>
            <person name="Adams B.J."/>
            <person name="Sternberg P.W."/>
            <person name="Mortazavi A."/>
        </authorList>
    </citation>
    <scope>NUCLEOTIDE SEQUENCE [LARGE SCALE GENOMIC DNA]</scope>
    <source>
        <strain evidence="2 3">ALL</strain>
    </source>
</reference>
<organism evidence="2 3">
    <name type="scientific">Steinernema carpocapsae</name>
    <name type="common">Entomopathogenic nematode</name>
    <dbReference type="NCBI Taxonomy" id="34508"/>
    <lineage>
        <taxon>Eukaryota</taxon>
        <taxon>Metazoa</taxon>
        <taxon>Ecdysozoa</taxon>
        <taxon>Nematoda</taxon>
        <taxon>Chromadorea</taxon>
        <taxon>Rhabditida</taxon>
        <taxon>Tylenchina</taxon>
        <taxon>Panagrolaimomorpha</taxon>
        <taxon>Strongyloidoidea</taxon>
        <taxon>Steinernematidae</taxon>
        <taxon>Steinernema</taxon>
    </lineage>
</organism>
<protein>
    <submittedName>
        <fullName evidence="2">Uncharacterized protein</fullName>
    </submittedName>
</protein>